<organism evidence="1 2">
    <name type="scientific">Coemansia pectinata</name>
    <dbReference type="NCBI Taxonomy" id="1052879"/>
    <lineage>
        <taxon>Eukaryota</taxon>
        <taxon>Fungi</taxon>
        <taxon>Fungi incertae sedis</taxon>
        <taxon>Zoopagomycota</taxon>
        <taxon>Kickxellomycotina</taxon>
        <taxon>Kickxellomycetes</taxon>
        <taxon>Kickxellales</taxon>
        <taxon>Kickxellaceae</taxon>
        <taxon>Coemansia</taxon>
    </lineage>
</organism>
<evidence type="ECO:0000313" key="2">
    <source>
        <dbReference type="Proteomes" id="UP001140011"/>
    </source>
</evidence>
<comment type="caution">
    <text evidence="1">The sequence shown here is derived from an EMBL/GenBank/DDBJ whole genome shotgun (WGS) entry which is preliminary data.</text>
</comment>
<dbReference type="Proteomes" id="UP001140011">
    <property type="component" value="Unassembled WGS sequence"/>
</dbReference>
<keyword evidence="2" id="KW-1185">Reference proteome</keyword>
<reference evidence="1" key="1">
    <citation type="submission" date="2022-07" db="EMBL/GenBank/DDBJ databases">
        <title>Phylogenomic reconstructions and comparative analyses of Kickxellomycotina fungi.</title>
        <authorList>
            <person name="Reynolds N.K."/>
            <person name="Stajich J.E."/>
            <person name="Barry K."/>
            <person name="Grigoriev I.V."/>
            <person name="Crous P."/>
            <person name="Smith M.E."/>
        </authorList>
    </citation>
    <scope>NUCLEOTIDE SEQUENCE</scope>
    <source>
        <strain evidence="1">BCRC 34297</strain>
    </source>
</reference>
<evidence type="ECO:0000313" key="1">
    <source>
        <dbReference type="EMBL" id="KAJ2751410.1"/>
    </source>
</evidence>
<gene>
    <name evidence="1" type="ORF">GGI19_004504</name>
</gene>
<proteinExistence type="predicted"/>
<dbReference type="OrthoDB" id="2143914at2759"/>
<dbReference type="AlphaFoldDB" id="A0A9W8L8C7"/>
<dbReference type="EMBL" id="JANBUH010000405">
    <property type="protein sequence ID" value="KAJ2751410.1"/>
    <property type="molecule type" value="Genomic_DNA"/>
</dbReference>
<sequence length="686" mass="78323">MPSDSPSTMQSPAGPSAGIQRAIDTLQITYNQSKEYSERRRQQSVLVARAAERQQLQSVLTTYGPERRQNQTELEARAAEYRQKQSVLVTRVAERHFDSALGQCNWEAVANELDTPLIECLDLFDATISTIKPRSLIENYGGWSRTDIEALERFIADYYVDTSTVDWTLSGAYMNVDPLECQRVGQGIFNEPINKVGYRRIRELRDSGLSWNDIYQYFLQYPSVTSLRSRFCWFKDNLDEGAAERLTAEWTDAEREQMRDLIEQQVDSTATSELVDIIKRELPDRPLSDIRQFSYQHIHELKTGRMGVDLMAQLRDLVAEYGEDWDYIGEELGILPSRAQHNWITYGEDVAQHLGAESHPFSQVNMVAAITSGNEVQRQRESSGIVDWSQVSQATGLGLRECLELSQYDVGKARWHYDPDSFSQSMAERMTDSVREHYPAPVPVNYRAVSNYMWVTVEDCIRIHDMLQGKFKLTEADYERAAALRAQGLTFNEVARHLSPTLTGRNVSDALRRYSLPKPVREPISVDELDEISRLVDEYAGKYTVAELIDKIRTQLNLGNRLNCHSTVSLRIAAHPHYQTKMRDIDYNDLASRIAEGQTTVKLAAKELDVPRPALASRMQNIGSKPFSSKWTEEEIRKLIDYVQGCVSKPDFVYFSKVLGTKSSTQCSRKTFELKRKGVLPYPPTI</sequence>
<name>A0A9W8L8C7_9FUNG</name>
<protein>
    <submittedName>
        <fullName evidence="1">Uncharacterized protein</fullName>
    </submittedName>
</protein>
<accession>A0A9W8L8C7</accession>